<feature type="compositionally biased region" description="Acidic residues" evidence="3">
    <location>
        <begin position="125"/>
        <end position="134"/>
    </location>
</feature>
<dbReference type="Proteomes" id="UP000078561">
    <property type="component" value="Unassembled WGS sequence"/>
</dbReference>
<dbReference type="InterPro" id="IPR038279">
    <property type="entry name" value="Ndc10_dom2_sf"/>
</dbReference>
<dbReference type="GO" id="GO:0003677">
    <property type="term" value="F:DNA binding"/>
    <property type="evidence" value="ECO:0007669"/>
    <property type="project" value="InterPro"/>
</dbReference>
<dbReference type="STRING" id="4829.A0A168RTG1"/>
<dbReference type="OrthoDB" id="346910at2759"/>
<dbReference type="PROSITE" id="PS00880">
    <property type="entry name" value="ACB_1"/>
    <property type="match status" value="1"/>
</dbReference>
<dbReference type="AlphaFoldDB" id="A0A168RTG1"/>
<organism evidence="5">
    <name type="scientific">Absidia glauca</name>
    <name type="common">Pin mould</name>
    <dbReference type="NCBI Taxonomy" id="4829"/>
    <lineage>
        <taxon>Eukaryota</taxon>
        <taxon>Fungi</taxon>
        <taxon>Fungi incertae sedis</taxon>
        <taxon>Mucoromycota</taxon>
        <taxon>Mucoromycotina</taxon>
        <taxon>Mucoromycetes</taxon>
        <taxon>Mucorales</taxon>
        <taxon>Cunninghamellaceae</taxon>
        <taxon>Absidia</taxon>
    </lineage>
</organism>
<name>A0A168RTG1_ABSGL</name>
<evidence type="ECO:0000256" key="2">
    <source>
        <dbReference type="ARBA" id="ARBA00023121"/>
    </source>
</evidence>
<feature type="domain" description="ACB" evidence="4">
    <location>
        <begin position="14"/>
        <end position="102"/>
    </location>
</feature>
<comment type="similarity">
    <text evidence="1">Belongs to the ACBP family.</text>
</comment>
<sequence length="469" mass="52839">MTSTIPSHYSNRHVQQRYNKALQIVQHLSVSSFQPTKDQKLQLYAFYKQVSIGNVNTSRPGLFDMVGRAKWDAWKKLEGISKLEAQHQYVETLLLAASEAYQKPATKAQAQQIIQAFATMRPVGGDDDTSDDEMTTTTATTTEDDNEESSQGSVDEEEKAYLIAIEQTSGRRTTNEGRPPRRTPTQRLPFLRPKSAASSSRLSPSPHFDPWARTDSRSTTHTATSSQRHTFASPFHSSAASSVTATLSNVQQHQQLLQRRPVSLGPATQRALESLQAEVIALNDRIDDLRNELVRRDRAAQKPVTKDDDDDEDEWEGWRWVIKIKPPRQAQEWSYFSHRESIGKALSSPGIRPNKKTHIMYSSSACMAVNVCANVDQIRRHGRWNNTTIYGAYSHQSSKRISATNELSPGDPIRPTVAENAFVQVIMMFRKTFIQDSVLMMELHPCYSIGNIQIPLIQPICHSKDKSTS</sequence>
<evidence type="ECO:0000256" key="3">
    <source>
        <dbReference type="SAM" id="MobiDB-lite"/>
    </source>
</evidence>
<dbReference type="PANTHER" id="PTHR23310">
    <property type="entry name" value="ACYL-COA-BINDING PROTEIN, ACBP"/>
    <property type="match status" value="1"/>
</dbReference>
<reference evidence="5" key="1">
    <citation type="submission" date="2016-04" db="EMBL/GenBank/DDBJ databases">
        <authorList>
            <person name="Evans L.H."/>
            <person name="Alamgir A."/>
            <person name="Owens N."/>
            <person name="Weber N.D."/>
            <person name="Virtaneva K."/>
            <person name="Barbian K."/>
            <person name="Babar A."/>
            <person name="Rosenke K."/>
        </authorList>
    </citation>
    <scope>NUCLEOTIDE SEQUENCE [LARGE SCALE GENOMIC DNA]</scope>
    <source>
        <strain evidence="5">CBS 101.48</strain>
    </source>
</reference>
<accession>A0A168RTG1</accession>
<evidence type="ECO:0000259" key="4">
    <source>
        <dbReference type="PROSITE" id="PS51228"/>
    </source>
</evidence>
<dbReference type="OMA" id="ANAGRMT"/>
<dbReference type="SUPFAM" id="SSF47027">
    <property type="entry name" value="Acyl-CoA binding protein"/>
    <property type="match status" value="1"/>
</dbReference>
<dbReference type="InterPro" id="IPR014352">
    <property type="entry name" value="FERM/acyl-CoA-bd_prot_sf"/>
</dbReference>
<gene>
    <name evidence="5" type="primary">ABSGL_13011.1 scaffold 13554</name>
</gene>
<feature type="compositionally biased region" description="Polar residues" evidence="3">
    <location>
        <begin position="219"/>
        <end position="230"/>
    </location>
</feature>
<keyword evidence="6" id="KW-1185">Reference proteome</keyword>
<dbReference type="InParanoid" id="A0A168RTG1"/>
<dbReference type="Gene3D" id="1.10.443.20">
    <property type="entry name" value="Centromere DNA-binding protein complex CBF3 subunit, domain 2"/>
    <property type="match status" value="1"/>
</dbReference>
<feature type="region of interest" description="Disordered" evidence="3">
    <location>
        <begin position="121"/>
        <end position="237"/>
    </location>
</feature>
<feature type="compositionally biased region" description="Low complexity" evidence="3">
    <location>
        <begin position="183"/>
        <end position="205"/>
    </location>
</feature>
<dbReference type="Pfam" id="PF00887">
    <property type="entry name" value="ACBP"/>
    <property type="match status" value="1"/>
</dbReference>
<evidence type="ECO:0000313" key="6">
    <source>
        <dbReference type="Proteomes" id="UP000078561"/>
    </source>
</evidence>
<evidence type="ECO:0000313" key="5">
    <source>
        <dbReference type="EMBL" id="SAM07370.1"/>
    </source>
</evidence>
<feature type="compositionally biased region" description="Acidic residues" evidence="3">
    <location>
        <begin position="142"/>
        <end position="158"/>
    </location>
</feature>
<dbReference type="PANTHER" id="PTHR23310:SF62">
    <property type="entry name" value="ACYL-COA BINDING PROTEIN 1, ISOFORM A"/>
    <property type="match status" value="1"/>
</dbReference>
<evidence type="ECO:0000256" key="1">
    <source>
        <dbReference type="ARBA" id="ARBA00005567"/>
    </source>
</evidence>
<keyword evidence="2" id="KW-0446">Lipid-binding</keyword>
<dbReference type="PROSITE" id="PS51228">
    <property type="entry name" value="ACB_2"/>
    <property type="match status" value="1"/>
</dbReference>
<dbReference type="GO" id="GO:0006631">
    <property type="term" value="P:fatty acid metabolic process"/>
    <property type="evidence" value="ECO:0007669"/>
    <property type="project" value="TreeGrafter"/>
</dbReference>
<dbReference type="InterPro" id="IPR022408">
    <property type="entry name" value="Acyl-CoA-binding_prot_CS"/>
</dbReference>
<dbReference type="InterPro" id="IPR000582">
    <property type="entry name" value="Acyl-CoA-binding_protein"/>
</dbReference>
<protein>
    <recommendedName>
        <fullName evidence="4">ACB domain-containing protein</fullName>
    </recommendedName>
</protein>
<dbReference type="PRINTS" id="PR00689">
    <property type="entry name" value="ACOABINDINGP"/>
</dbReference>
<dbReference type="EMBL" id="LT554740">
    <property type="protein sequence ID" value="SAM07370.1"/>
    <property type="molecule type" value="Genomic_DNA"/>
</dbReference>
<dbReference type="GO" id="GO:0000062">
    <property type="term" value="F:fatty-acyl-CoA binding"/>
    <property type="evidence" value="ECO:0007669"/>
    <property type="project" value="InterPro"/>
</dbReference>
<dbReference type="InterPro" id="IPR035984">
    <property type="entry name" value="Acyl-CoA-binding_sf"/>
</dbReference>
<dbReference type="Gene3D" id="1.20.80.10">
    <property type="match status" value="1"/>
</dbReference>
<proteinExistence type="inferred from homology"/>